<dbReference type="GO" id="GO:0003735">
    <property type="term" value="F:structural constituent of ribosome"/>
    <property type="evidence" value="ECO:0007669"/>
    <property type="project" value="InterPro"/>
</dbReference>
<dbReference type="FunFam" id="1.10.1520.10:FF:000018">
    <property type="entry name" value="RNase III domain protein"/>
    <property type="match status" value="1"/>
</dbReference>
<dbReference type="InterPro" id="IPR040030">
    <property type="entry name" value="Ribosomal_mL57"/>
</dbReference>
<dbReference type="Pfam" id="PF14622">
    <property type="entry name" value="Ribonucleas_3_3"/>
    <property type="match status" value="1"/>
</dbReference>
<dbReference type="GO" id="GO:0005762">
    <property type="term" value="C:mitochondrial large ribosomal subunit"/>
    <property type="evidence" value="ECO:0007669"/>
    <property type="project" value="InterPro"/>
</dbReference>
<feature type="domain" description="RNase III" evidence="1">
    <location>
        <begin position="137"/>
        <end position="286"/>
    </location>
</feature>
<dbReference type="Gene3D" id="1.10.1520.10">
    <property type="entry name" value="Ribonuclease III domain"/>
    <property type="match status" value="1"/>
</dbReference>
<dbReference type="GO" id="GO:0032543">
    <property type="term" value="P:mitochondrial translation"/>
    <property type="evidence" value="ECO:0007669"/>
    <property type="project" value="InterPro"/>
</dbReference>
<reference evidence="2 3" key="1">
    <citation type="submission" date="2017-11" db="EMBL/GenBank/DDBJ databases">
        <authorList>
            <person name="Kracher B."/>
        </authorList>
    </citation>
    <scope>NUCLEOTIDE SEQUENCE [LARGE SCALE GENOMIC DNA]</scope>
    <source>
        <strain evidence="2 3">RACE1</strain>
    </source>
</reference>
<sequence length="290" mass="32174">MRRVKKVDSCPVALDSTSAISATTNQVVEDFMASKSIVIRPAQRIAQGTRPVCRLTSSITLYDTIRQLSLSGSRPQDGLAETNERPRWSHTPERMRMPYRVRLVDPEKKWECNSDPKRLDHFYIKLLGVGGDKLLPEEVKWLAVTHKSFEQGARGFNDRLAFLGRRLINLQTDLALVSSEPPEKSSNSMCTPDGRTPFEHPSLVGLPNLVNLPRSDVLTVEKIASLATSMGMRNVVRWHPRLIRDLDASGINAILTTSIYAIFGALALQNGGKVAINLAKARVLKPLGIV</sequence>
<dbReference type="GO" id="GO:0004525">
    <property type="term" value="F:ribonuclease III activity"/>
    <property type="evidence" value="ECO:0007669"/>
    <property type="project" value="InterPro"/>
</dbReference>
<dbReference type="PANTHER" id="PTHR28160">
    <property type="entry name" value="54S RIBOSOMAL PROTEIN L15, MITOCHONDRIAL"/>
    <property type="match status" value="1"/>
</dbReference>
<gene>
    <name evidence="2" type="ORF">BLGHR1_10681</name>
</gene>
<dbReference type="SUPFAM" id="SSF69065">
    <property type="entry name" value="RNase III domain-like"/>
    <property type="match status" value="1"/>
</dbReference>
<accession>A0A383UKU5</accession>
<dbReference type="InterPro" id="IPR036389">
    <property type="entry name" value="RNase_III_sf"/>
</dbReference>
<evidence type="ECO:0000313" key="2">
    <source>
        <dbReference type="EMBL" id="SZE99960.1"/>
    </source>
</evidence>
<evidence type="ECO:0000259" key="1">
    <source>
        <dbReference type="Pfam" id="PF14622"/>
    </source>
</evidence>
<name>A0A383UKU5_BLUHO</name>
<evidence type="ECO:0000313" key="3">
    <source>
        <dbReference type="Proteomes" id="UP000275772"/>
    </source>
</evidence>
<dbReference type="PANTHER" id="PTHR28160:SF1">
    <property type="entry name" value="LARGE RIBOSOMAL SUBUNIT PROTEIN ML57"/>
    <property type="match status" value="1"/>
</dbReference>
<protein>
    <recommendedName>
        <fullName evidence="1">RNase III domain-containing protein</fullName>
    </recommendedName>
</protein>
<dbReference type="EMBL" id="UNSH01000006">
    <property type="protein sequence ID" value="SZE99960.1"/>
    <property type="molecule type" value="Genomic_DNA"/>
</dbReference>
<dbReference type="InterPro" id="IPR000999">
    <property type="entry name" value="RNase_III_dom"/>
</dbReference>
<proteinExistence type="predicted"/>
<dbReference type="AlphaFoldDB" id="A0A383UKU5"/>
<organism evidence="2 3">
    <name type="scientific">Blumeria hordei</name>
    <name type="common">Barley powdery mildew</name>
    <name type="synonym">Blumeria graminis f. sp. hordei</name>
    <dbReference type="NCBI Taxonomy" id="2867405"/>
    <lineage>
        <taxon>Eukaryota</taxon>
        <taxon>Fungi</taxon>
        <taxon>Dikarya</taxon>
        <taxon>Ascomycota</taxon>
        <taxon>Pezizomycotina</taxon>
        <taxon>Leotiomycetes</taxon>
        <taxon>Erysiphales</taxon>
        <taxon>Erysiphaceae</taxon>
        <taxon>Blumeria</taxon>
    </lineage>
</organism>
<dbReference type="VEuPathDB" id="FungiDB:BLGHR1_10681"/>
<dbReference type="Proteomes" id="UP000275772">
    <property type="component" value="Unassembled WGS sequence"/>
</dbReference>
<dbReference type="GO" id="GO:0006396">
    <property type="term" value="P:RNA processing"/>
    <property type="evidence" value="ECO:0007669"/>
    <property type="project" value="InterPro"/>
</dbReference>